<gene>
    <name evidence="1" type="ORF">SAMN05192558_1245</name>
</gene>
<dbReference type="InterPro" id="IPR036689">
    <property type="entry name" value="ESAT-6-like_sf"/>
</dbReference>
<keyword evidence="2" id="KW-1185">Reference proteome</keyword>
<dbReference type="Pfam" id="PF06013">
    <property type="entry name" value="WXG100"/>
    <property type="match status" value="1"/>
</dbReference>
<reference evidence="2" key="1">
    <citation type="submission" date="2016-10" db="EMBL/GenBank/DDBJ databases">
        <authorList>
            <person name="Varghese N."/>
            <person name="Submissions S."/>
        </authorList>
    </citation>
    <scope>NUCLEOTIDE SEQUENCE [LARGE SCALE GENOMIC DNA]</scope>
    <source>
        <strain evidence="2">IBRC-M 10655</strain>
    </source>
</reference>
<dbReference type="EMBL" id="FNJB01000024">
    <property type="protein sequence ID" value="SDP91753.1"/>
    <property type="molecule type" value="Genomic_DNA"/>
</dbReference>
<dbReference type="SUPFAM" id="SSF140453">
    <property type="entry name" value="EsxAB dimer-like"/>
    <property type="match status" value="1"/>
</dbReference>
<proteinExistence type="predicted"/>
<accession>A0A1H0WM92</accession>
<protein>
    <submittedName>
        <fullName evidence="1">Proteins of 100 residues with WXG</fullName>
    </submittedName>
</protein>
<dbReference type="Gene3D" id="1.10.287.1060">
    <property type="entry name" value="ESAT-6-like"/>
    <property type="match status" value="1"/>
</dbReference>
<dbReference type="STRING" id="504798.SAMN05421871_1213"/>
<name>A0A1H0WM92_9PSEU</name>
<dbReference type="Proteomes" id="UP000199651">
    <property type="component" value="Unassembled WGS sequence"/>
</dbReference>
<dbReference type="InterPro" id="IPR010310">
    <property type="entry name" value="T7SS_ESAT-6-like"/>
</dbReference>
<sequence length="97" mass="10424">MTFYTYNYATAHQVCVVMASVTSNMKSQLEFMDAAVKSTLADWVDGASAAYEAAKAEWNAAAAHMPVSLGSAQSTLDHISGGYKDMENAGIKTWGDY</sequence>
<evidence type="ECO:0000313" key="2">
    <source>
        <dbReference type="Proteomes" id="UP000199651"/>
    </source>
</evidence>
<dbReference type="AlphaFoldDB" id="A0A1H0WM92"/>
<evidence type="ECO:0000313" key="1">
    <source>
        <dbReference type="EMBL" id="SDP91753.1"/>
    </source>
</evidence>
<organism evidence="1 2">
    <name type="scientific">Actinokineospora alba</name>
    <dbReference type="NCBI Taxonomy" id="504798"/>
    <lineage>
        <taxon>Bacteria</taxon>
        <taxon>Bacillati</taxon>
        <taxon>Actinomycetota</taxon>
        <taxon>Actinomycetes</taxon>
        <taxon>Pseudonocardiales</taxon>
        <taxon>Pseudonocardiaceae</taxon>
        <taxon>Actinokineospora</taxon>
    </lineage>
</organism>
<dbReference type="RefSeq" id="WP_091384339.1">
    <property type="nucleotide sequence ID" value="NZ_FNDV01000021.1"/>
</dbReference>